<keyword evidence="1" id="KW-0812">Transmembrane</keyword>
<feature type="transmembrane region" description="Helical" evidence="1">
    <location>
        <begin position="72"/>
        <end position="92"/>
    </location>
</feature>
<sequence length="215" mass="25090">MRKHFIRAAKRQQLLLLWWEIFIEDIRAPFFDTAARLQFFLLIALFVFILPAEGYPAWSGELKNTIRTVHALFYAFPVFLIFSAGLSIFKALSASKKHGQWKDSRFVFHQKRHLMTAVVTAEDNGKLFPFKVAGLPKHASVDLIVEIEKGFDDRNVRVQFVYDKNFPIMWDEYERHNMLCHVPDNETLYITTSKPSPSNPSTIKVFLMSWYAGDR</sequence>
<proteinExistence type="predicted"/>
<accession>A0ABQ3HCM3</accession>
<reference evidence="3" key="1">
    <citation type="journal article" date="2019" name="Int. J. Syst. Evol. Microbiol.">
        <title>The Global Catalogue of Microorganisms (GCM) 10K type strain sequencing project: providing services to taxonomists for standard genome sequencing and annotation.</title>
        <authorList>
            <consortium name="The Broad Institute Genomics Platform"/>
            <consortium name="The Broad Institute Genome Sequencing Center for Infectious Disease"/>
            <person name="Wu L."/>
            <person name="Ma J."/>
        </authorList>
    </citation>
    <scope>NUCLEOTIDE SEQUENCE [LARGE SCALE GENOMIC DNA]</scope>
    <source>
        <strain evidence="3">KCTC 23713</strain>
    </source>
</reference>
<keyword evidence="1" id="KW-0472">Membrane</keyword>
<comment type="caution">
    <text evidence="2">The sequence shown here is derived from an EMBL/GenBank/DDBJ whole genome shotgun (WGS) entry which is preliminary data.</text>
</comment>
<name>A0ABQ3HCM3_9NEIS</name>
<evidence type="ECO:0000256" key="1">
    <source>
        <dbReference type="SAM" id="Phobius"/>
    </source>
</evidence>
<keyword evidence="3" id="KW-1185">Reference proteome</keyword>
<gene>
    <name evidence="2" type="ORF">GCM10011419_29650</name>
</gene>
<dbReference type="RefSeq" id="WP_189354905.1">
    <property type="nucleotide sequence ID" value="NZ_BMYP01000079.1"/>
</dbReference>
<dbReference type="EMBL" id="BMYP01000079">
    <property type="protein sequence ID" value="GHD82309.1"/>
    <property type="molecule type" value="Genomic_DNA"/>
</dbReference>
<protein>
    <recommendedName>
        <fullName evidence="4">SMODS-associating 2TM beta-strand rich effector domain-containing protein</fullName>
    </recommendedName>
</protein>
<evidence type="ECO:0008006" key="4">
    <source>
        <dbReference type="Google" id="ProtNLM"/>
    </source>
</evidence>
<evidence type="ECO:0000313" key="3">
    <source>
        <dbReference type="Proteomes" id="UP000662678"/>
    </source>
</evidence>
<keyword evidence="1" id="KW-1133">Transmembrane helix</keyword>
<feature type="transmembrane region" description="Helical" evidence="1">
    <location>
        <begin position="34"/>
        <end position="52"/>
    </location>
</feature>
<dbReference type="Proteomes" id="UP000662678">
    <property type="component" value="Unassembled WGS sequence"/>
</dbReference>
<evidence type="ECO:0000313" key="2">
    <source>
        <dbReference type="EMBL" id="GHD82309.1"/>
    </source>
</evidence>
<organism evidence="2 3">
    <name type="scientific">Vogesella fluminis</name>
    <dbReference type="NCBI Taxonomy" id="1069161"/>
    <lineage>
        <taxon>Bacteria</taxon>
        <taxon>Pseudomonadati</taxon>
        <taxon>Pseudomonadota</taxon>
        <taxon>Betaproteobacteria</taxon>
        <taxon>Neisseriales</taxon>
        <taxon>Chromobacteriaceae</taxon>
        <taxon>Vogesella</taxon>
    </lineage>
</organism>